<accession>A0A9P4IZ05</accession>
<feature type="region of interest" description="Disordered" evidence="1">
    <location>
        <begin position="1"/>
        <end position="58"/>
    </location>
</feature>
<dbReference type="PANTHER" id="PTHR38790:SF9">
    <property type="entry name" value="F-BOX DOMAIN-CONTAINING PROTEIN"/>
    <property type="match status" value="1"/>
</dbReference>
<dbReference type="PANTHER" id="PTHR38790">
    <property type="entry name" value="2EXR DOMAIN-CONTAINING PROTEIN-RELATED"/>
    <property type="match status" value="1"/>
</dbReference>
<dbReference type="OrthoDB" id="5272396at2759"/>
<evidence type="ECO:0000259" key="2">
    <source>
        <dbReference type="Pfam" id="PF24864"/>
    </source>
</evidence>
<protein>
    <recommendedName>
        <fullName evidence="2">DUF7730 domain-containing protein</fullName>
    </recommendedName>
</protein>
<comment type="caution">
    <text evidence="3">The sequence shown here is derived from an EMBL/GenBank/DDBJ whole genome shotgun (WGS) entry which is preliminary data.</text>
</comment>
<reference evidence="3" key="1">
    <citation type="journal article" date="2020" name="Stud. Mycol.">
        <title>101 Dothideomycetes genomes: a test case for predicting lifestyles and emergence of pathogens.</title>
        <authorList>
            <person name="Haridas S."/>
            <person name="Albert R."/>
            <person name="Binder M."/>
            <person name="Bloem J."/>
            <person name="Labutti K."/>
            <person name="Salamov A."/>
            <person name="Andreopoulos B."/>
            <person name="Baker S."/>
            <person name="Barry K."/>
            <person name="Bills G."/>
            <person name="Bluhm B."/>
            <person name="Cannon C."/>
            <person name="Castanera R."/>
            <person name="Culley D."/>
            <person name="Daum C."/>
            <person name="Ezra D."/>
            <person name="Gonzalez J."/>
            <person name="Henrissat B."/>
            <person name="Kuo A."/>
            <person name="Liang C."/>
            <person name="Lipzen A."/>
            <person name="Lutzoni F."/>
            <person name="Magnuson J."/>
            <person name="Mondo S."/>
            <person name="Nolan M."/>
            <person name="Ohm R."/>
            <person name="Pangilinan J."/>
            <person name="Park H.-J."/>
            <person name="Ramirez L."/>
            <person name="Alfaro M."/>
            <person name="Sun H."/>
            <person name="Tritt A."/>
            <person name="Yoshinaga Y."/>
            <person name="Zwiers L.-H."/>
            <person name="Turgeon B."/>
            <person name="Goodwin S."/>
            <person name="Spatafora J."/>
            <person name="Crous P."/>
            <person name="Grigoriev I."/>
        </authorList>
    </citation>
    <scope>NUCLEOTIDE SEQUENCE</scope>
    <source>
        <strain evidence="3">CBS 260.36</strain>
    </source>
</reference>
<proteinExistence type="predicted"/>
<dbReference type="InterPro" id="IPR056632">
    <property type="entry name" value="DUF7730"/>
</dbReference>
<dbReference type="EMBL" id="ML996089">
    <property type="protein sequence ID" value="KAF2150407.1"/>
    <property type="molecule type" value="Genomic_DNA"/>
</dbReference>
<evidence type="ECO:0000313" key="4">
    <source>
        <dbReference type="Proteomes" id="UP000799439"/>
    </source>
</evidence>
<dbReference type="Proteomes" id="UP000799439">
    <property type="component" value="Unassembled WGS sequence"/>
</dbReference>
<dbReference type="Pfam" id="PF24864">
    <property type="entry name" value="DUF7730"/>
    <property type="match status" value="1"/>
</dbReference>
<keyword evidence="4" id="KW-1185">Reference proteome</keyword>
<dbReference type="AlphaFoldDB" id="A0A9P4IZ05"/>
<sequence length="329" mass="37269">MAQTRSATRKKQASSSSASGIKSSSADPKQRRSSTKSPGAKAKRAPGQTALTQYMQRRLPPPKVRRIPFLDLPNEIKMMIYNAVWEEFGGDNRSMHVKDDKSWWGEDDPFERCDIQGNPYGPSQPLWALARTCREIYTMVIPLLYKGVTFRTDYDEAVDDYHTSPEDLAAFLQTCRIDLIGRMSLACDVSDGFAKLFVRYMEAISYGRHLDHLEISFDIECDAGVDYSNNSAELALVRMYWQRFCVRSRIAIEVSCCGRLTCEQYIRKKLTGGCATLQLRYSESTDNPAAEEDARMRRNTNDGPFRGSTMDIGRSIEAWMDTDSSSDSE</sequence>
<feature type="domain" description="DUF7730" evidence="2">
    <location>
        <begin position="69"/>
        <end position="187"/>
    </location>
</feature>
<evidence type="ECO:0000313" key="3">
    <source>
        <dbReference type="EMBL" id="KAF2150407.1"/>
    </source>
</evidence>
<feature type="compositionally biased region" description="Low complexity" evidence="1">
    <location>
        <begin position="13"/>
        <end position="26"/>
    </location>
</feature>
<feature type="region of interest" description="Disordered" evidence="1">
    <location>
        <begin position="285"/>
        <end position="312"/>
    </location>
</feature>
<evidence type="ECO:0000256" key="1">
    <source>
        <dbReference type="SAM" id="MobiDB-lite"/>
    </source>
</evidence>
<gene>
    <name evidence="3" type="ORF">K461DRAFT_176190</name>
</gene>
<organism evidence="3 4">
    <name type="scientific">Myriangium duriaei CBS 260.36</name>
    <dbReference type="NCBI Taxonomy" id="1168546"/>
    <lineage>
        <taxon>Eukaryota</taxon>
        <taxon>Fungi</taxon>
        <taxon>Dikarya</taxon>
        <taxon>Ascomycota</taxon>
        <taxon>Pezizomycotina</taxon>
        <taxon>Dothideomycetes</taxon>
        <taxon>Dothideomycetidae</taxon>
        <taxon>Myriangiales</taxon>
        <taxon>Myriangiaceae</taxon>
        <taxon>Myriangium</taxon>
    </lineage>
</organism>
<name>A0A9P4IZ05_9PEZI</name>